<sequence length="64" mass="7539">YEKGEAVELRGDEIIYTWANPVDDEEARDAEEQREAERNRILNESIQVTEFNKYFDDEPYGPKG</sequence>
<reference evidence="1" key="1">
    <citation type="submission" date="2018-05" db="EMBL/GenBank/DDBJ databases">
        <authorList>
            <person name="Lanie J.A."/>
            <person name="Ng W.-L."/>
            <person name="Kazmierczak K.M."/>
            <person name="Andrzejewski T.M."/>
            <person name="Davidsen T.M."/>
            <person name="Wayne K.J."/>
            <person name="Tettelin H."/>
            <person name="Glass J.I."/>
            <person name="Rusch D."/>
            <person name="Podicherti R."/>
            <person name="Tsui H.-C.T."/>
            <person name="Winkler M.E."/>
        </authorList>
    </citation>
    <scope>NUCLEOTIDE SEQUENCE</scope>
</reference>
<dbReference type="AlphaFoldDB" id="A0A382Z911"/>
<accession>A0A382Z911</accession>
<feature type="non-terminal residue" evidence="1">
    <location>
        <position position="1"/>
    </location>
</feature>
<protein>
    <submittedName>
        <fullName evidence="1">Uncharacterized protein</fullName>
    </submittedName>
</protein>
<name>A0A382Z911_9ZZZZ</name>
<gene>
    <name evidence="1" type="ORF">METZ01_LOCUS444836</name>
</gene>
<evidence type="ECO:0000313" key="1">
    <source>
        <dbReference type="EMBL" id="SVD91982.1"/>
    </source>
</evidence>
<dbReference type="EMBL" id="UINC01182002">
    <property type="protein sequence ID" value="SVD91982.1"/>
    <property type="molecule type" value="Genomic_DNA"/>
</dbReference>
<organism evidence="1">
    <name type="scientific">marine metagenome</name>
    <dbReference type="NCBI Taxonomy" id="408172"/>
    <lineage>
        <taxon>unclassified sequences</taxon>
        <taxon>metagenomes</taxon>
        <taxon>ecological metagenomes</taxon>
    </lineage>
</organism>
<proteinExistence type="predicted"/>